<dbReference type="Pfam" id="PF04545">
    <property type="entry name" value="Sigma70_r4"/>
    <property type="match status" value="1"/>
</dbReference>
<comment type="caution">
    <text evidence="8">The sequence shown here is derived from an EMBL/GenBank/DDBJ whole genome shotgun (WGS) entry which is preliminary data.</text>
</comment>
<evidence type="ECO:0000313" key="8">
    <source>
        <dbReference type="EMBL" id="KUO96958.1"/>
    </source>
</evidence>
<dbReference type="GO" id="GO:0003677">
    <property type="term" value="F:DNA binding"/>
    <property type="evidence" value="ECO:0007669"/>
    <property type="project" value="UniProtKB-KW"/>
</dbReference>
<dbReference type="GO" id="GO:0006352">
    <property type="term" value="P:DNA-templated transcription initiation"/>
    <property type="evidence" value="ECO:0007669"/>
    <property type="project" value="InterPro"/>
</dbReference>
<dbReference type="InterPro" id="IPR014284">
    <property type="entry name" value="RNA_pol_sigma-70_dom"/>
</dbReference>
<dbReference type="EMBL" id="LPVJ01000008">
    <property type="protein sequence ID" value="KUO96958.1"/>
    <property type="molecule type" value="Genomic_DNA"/>
</dbReference>
<comment type="similarity">
    <text evidence="1">Belongs to the sigma-70 factor family. ECF subfamily.</text>
</comment>
<keyword evidence="3" id="KW-0731">Sigma factor</keyword>
<keyword evidence="9" id="KW-1185">Reference proteome</keyword>
<evidence type="ECO:0000259" key="6">
    <source>
        <dbReference type="Pfam" id="PF04542"/>
    </source>
</evidence>
<dbReference type="AlphaFoldDB" id="A0A101XSX1"/>
<evidence type="ECO:0000259" key="7">
    <source>
        <dbReference type="Pfam" id="PF04545"/>
    </source>
</evidence>
<dbReference type="Gene3D" id="1.10.10.10">
    <property type="entry name" value="Winged helix-like DNA-binding domain superfamily/Winged helix DNA-binding domain"/>
    <property type="match status" value="1"/>
</dbReference>
<protein>
    <recommendedName>
        <fullName evidence="10">RNA polymerase subunit sigma-24</fullName>
    </recommendedName>
</protein>
<dbReference type="Gene3D" id="1.10.1740.10">
    <property type="match status" value="1"/>
</dbReference>
<dbReference type="PANTHER" id="PTHR43133">
    <property type="entry name" value="RNA POLYMERASE ECF-TYPE SIGMA FACTO"/>
    <property type="match status" value="1"/>
</dbReference>
<keyword evidence="4" id="KW-0238">DNA-binding</keyword>
<evidence type="ECO:0000256" key="2">
    <source>
        <dbReference type="ARBA" id="ARBA00023015"/>
    </source>
</evidence>
<dbReference type="GO" id="GO:0016987">
    <property type="term" value="F:sigma factor activity"/>
    <property type="evidence" value="ECO:0007669"/>
    <property type="project" value="UniProtKB-KW"/>
</dbReference>
<proteinExistence type="inferred from homology"/>
<dbReference type="InterPro" id="IPR013324">
    <property type="entry name" value="RNA_pol_sigma_r3/r4-like"/>
</dbReference>
<gene>
    <name evidence="8" type="ORF">ATW55_12925</name>
</gene>
<dbReference type="InterPro" id="IPR007627">
    <property type="entry name" value="RNA_pol_sigma70_r2"/>
</dbReference>
<dbReference type="PANTHER" id="PTHR43133:SF62">
    <property type="entry name" value="RNA POLYMERASE SIGMA FACTOR SIGZ"/>
    <property type="match status" value="1"/>
</dbReference>
<evidence type="ECO:0000256" key="4">
    <source>
        <dbReference type="ARBA" id="ARBA00023125"/>
    </source>
</evidence>
<evidence type="ECO:0000256" key="5">
    <source>
        <dbReference type="ARBA" id="ARBA00023163"/>
    </source>
</evidence>
<keyword evidence="2" id="KW-0805">Transcription regulation</keyword>
<accession>A0A101XSX1</accession>
<dbReference type="CDD" id="cd06171">
    <property type="entry name" value="Sigma70_r4"/>
    <property type="match status" value="1"/>
</dbReference>
<dbReference type="Pfam" id="PF04542">
    <property type="entry name" value="Sigma70_r2"/>
    <property type="match status" value="1"/>
</dbReference>
<dbReference type="Proteomes" id="UP000053557">
    <property type="component" value="Unassembled WGS sequence"/>
</dbReference>
<dbReference type="SUPFAM" id="SSF88659">
    <property type="entry name" value="Sigma3 and sigma4 domains of RNA polymerase sigma factors"/>
    <property type="match status" value="1"/>
</dbReference>
<sequence>MPDEELWQRIKTGDPDALSILYDRYAPRVRGIALRMTRESTLAEEIVQEVFTKIWISTSYDPTRGLFQHWITTVARNVTIDALRRRMREIDLPASETIYSDRLSRDALKAHTSEVDSSDLRSDLAHALAHLRQEDYEVVRLTYFEGFTLTEVARILSLPIGTVKTRLHRALLALRARMDDWKEGVQG</sequence>
<dbReference type="InterPro" id="IPR007630">
    <property type="entry name" value="RNA_pol_sigma70_r4"/>
</dbReference>
<dbReference type="SUPFAM" id="SSF88946">
    <property type="entry name" value="Sigma2 domain of RNA polymerase sigma factors"/>
    <property type="match status" value="1"/>
</dbReference>
<dbReference type="InterPro" id="IPR013325">
    <property type="entry name" value="RNA_pol_sigma_r2"/>
</dbReference>
<feature type="domain" description="RNA polymerase sigma-70 region 4" evidence="7">
    <location>
        <begin position="127"/>
        <end position="176"/>
    </location>
</feature>
<keyword evidence="5" id="KW-0804">Transcription</keyword>
<dbReference type="RefSeq" id="WP_067712067.1">
    <property type="nucleotide sequence ID" value="NZ_LPVJ01000008.1"/>
</dbReference>
<dbReference type="InterPro" id="IPR036388">
    <property type="entry name" value="WH-like_DNA-bd_sf"/>
</dbReference>
<dbReference type="NCBIfam" id="TIGR02937">
    <property type="entry name" value="sigma70-ECF"/>
    <property type="match status" value="1"/>
</dbReference>
<evidence type="ECO:0000313" key="9">
    <source>
        <dbReference type="Proteomes" id="UP000053557"/>
    </source>
</evidence>
<evidence type="ECO:0008006" key="10">
    <source>
        <dbReference type="Google" id="ProtNLM"/>
    </source>
</evidence>
<organism evidence="8 9">
    <name type="scientific">Ferroacidibacillus organovorans</name>
    <dbReference type="NCBI Taxonomy" id="1765683"/>
    <lineage>
        <taxon>Bacteria</taxon>
        <taxon>Bacillati</taxon>
        <taxon>Bacillota</taxon>
        <taxon>Bacilli</taxon>
        <taxon>Bacillales</taxon>
        <taxon>Alicyclobacillaceae</taxon>
        <taxon>Ferroacidibacillus</taxon>
    </lineage>
</organism>
<feature type="domain" description="RNA polymerase sigma-70 region 2" evidence="6">
    <location>
        <begin position="21"/>
        <end position="88"/>
    </location>
</feature>
<dbReference type="OrthoDB" id="9795666at2"/>
<evidence type="ECO:0000256" key="3">
    <source>
        <dbReference type="ARBA" id="ARBA00023082"/>
    </source>
</evidence>
<evidence type="ECO:0000256" key="1">
    <source>
        <dbReference type="ARBA" id="ARBA00010641"/>
    </source>
</evidence>
<name>A0A101XSX1_9BACL</name>
<reference evidence="8 9" key="1">
    <citation type="submission" date="2015-12" db="EMBL/GenBank/DDBJ databases">
        <title>Draft genome sequence of Acidibacillus ferrooxidans ITV001, isolated from a chalcopyrite acid mine drainage site in Brazil.</title>
        <authorList>
            <person name="Dall'Agnol H."/>
            <person name="Nancucheo I."/>
            <person name="Johnson B."/>
            <person name="Oliveira R."/>
            <person name="Leite L."/>
            <person name="Pylro V."/>
            <person name="Nunes G.L."/>
            <person name="Tzotzos G."/>
            <person name="Fernandes G.R."/>
            <person name="Dutra J."/>
            <person name="Orellana S.C."/>
            <person name="Oliveira G."/>
        </authorList>
    </citation>
    <scope>NUCLEOTIDE SEQUENCE [LARGE SCALE GENOMIC DNA]</scope>
    <source>
        <strain evidence="9">ITV01</strain>
    </source>
</reference>
<dbReference type="InterPro" id="IPR039425">
    <property type="entry name" value="RNA_pol_sigma-70-like"/>
</dbReference>